<dbReference type="GO" id="GO:0000796">
    <property type="term" value="C:condensin complex"/>
    <property type="evidence" value="ECO:0007669"/>
    <property type="project" value="TreeGrafter"/>
</dbReference>
<evidence type="ECO:0000313" key="3">
    <source>
        <dbReference type="EMBL" id="KAF4669331.1"/>
    </source>
</evidence>
<accession>A0A7J6MEA8</accession>
<dbReference type="GO" id="GO:0003682">
    <property type="term" value="F:chromatin binding"/>
    <property type="evidence" value="ECO:0007669"/>
    <property type="project" value="TreeGrafter"/>
</dbReference>
<feature type="compositionally biased region" description="Basic and acidic residues" evidence="2">
    <location>
        <begin position="526"/>
        <end position="539"/>
    </location>
</feature>
<feature type="compositionally biased region" description="Basic and acidic residues" evidence="2">
    <location>
        <begin position="473"/>
        <end position="492"/>
    </location>
</feature>
<dbReference type="OrthoDB" id="438160at2759"/>
<reference evidence="3 4" key="1">
    <citation type="submission" date="2020-04" db="EMBL/GenBank/DDBJ databases">
        <title>Perkinsus olseni comparative genomics.</title>
        <authorList>
            <person name="Bogema D.R."/>
        </authorList>
    </citation>
    <scope>NUCLEOTIDE SEQUENCE [LARGE SCALE GENOMIC DNA]</scope>
    <source>
        <strain evidence="3">ATCC PRA-179</strain>
    </source>
</reference>
<dbReference type="GO" id="GO:0000793">
    <property type="term" value="C:condensed chromosome"/>
    <property type="evidence" value="ECO:0007669"/>
    <property type="project" value="TreeGrafter"/>
</dbReference>
<organism evidence="3 4">
    <name type="scientific">Perkinsus olseni</name>
    <name type="common">Perkinsus atlanticus</name>
    <dbReference type="NCBI Taxonomy" id="32597"/>
    <lineage>
        <taxon>Eukaryota</taxon>
        <taxon>Sar</taxon>
        <taxon>Alveolata</taxon>
        <taxon>Perkinsozoa</taxon>
        <taxon>Perkinsea</taxon>
        <taxon>Perkinsida</taxon>
        <taxon>Perkinsidae</taxon>
        <taxon>Perkinsus</taxon>
    </lineage>
</organism>
<dbReference type="PANTHER" id="PTHR43941:SF1">
    <property type="entry name" value="STRUCTURAL MAINTENANCE OF CHROMOSOMES PROTEIN 2"/>
    <property type="match status" value="1"/>
</dbReference>
<evidence type="ECO:0000256" key="2">
    <source>
        <dbReference type="SAM" id="MobiDB-lite"/>
    </source>
</evidence>
<feature type="region of interest" description="Disordered" evidence="2">
    <location>
        <begin position="1"/>
        <end position="20"/>
    </location>
</feature>
<proteinExistence type="predicted"/>
<feature type="compositionally biased region" description="Basic residues" evidence="2">
    <location>
        <begin position="540"/>
        <end position="551"/>
    </location>
</feature>
<protein>
    <submittedName>
        <fullName evidence="3">Uncharacterized protein</fullName>
    </submittedName>
</protein>
<name>A0A7J6MEA8_PEROL</name>
<dbReference type="GO" id="GO:0007076">
    <property type="term" value="P:mitotic chromosome condensation"/>
    <property type="evidence" value="ECO:0007669"/>
    <property type="project" value="TreeGrafter"/>
</dbReference>
<dbReference type="PANTHER" id="PTHR43941">
    <property type="entry name" value="STRUCTURAL MAINTENANCE OF CHROMOSOMES PROTEIN 2"/>
    <property type="match status" value="1"/>
</dbReference>
<feature type="coiled-coil region" evidence="1">
    <location>
        <begin position="893"/>
        <end position="920"/>
    </location>
</feature>
<feature type="compositionally biased region" description="Low complexity" evidence="2">
    <location>
        <begin position="7"/>
        <end position="16"/>
    </location>
</feature>
<gene>
    <name evidence="3" type="ORF">FOZ61_004364</name>
</gene>
<dbReference type="Proteomes" id="UP000570595">
    <property type="component" value="Unassembled WGS sequence"/>
</dbReference>
<feature type="region of interest" description="Disordered" evidence="2">
    <location>
        <begin position="452"/>
        <end position="562"/>
    </location>
</feature>
<dbReference type="GO" id="GO:0000785">
    <property type="term" value="C:chromatin"/>
    <property type="evidence" value="ECO:0007669"/>
    <property type="project" value="TreeGrafter"/>
</dbReference>
<feature type="coiled-coil region" evidence="1">
    <location>
        <begin position="798"/>
        <end position="861"/>
    </location>
</feature>
<evidence type="ECO:0000256" key="1">
    <source>
        <dbReference type="SAM" id="Coils"/>
    </source>
</evidence>
<dbReference type="EMBL" id="JABAHT010000025">
    <property type="protein sequence ID" value="KAF4669331.1"/>
    <property type="molecule type" value="Genomic_DNA"/>
</dbReference>
<feature type="coiled-coil region" evidence="1">
    <location>
        <begin position="611"/>
        <end position="754"/>
    </location>
</feature>
<comment type="caution">
    <text evidence="3">The sequence shown here is derived from an EMBL/GenBank/DDBJ whole genome shotgun (WGS) entry which is preliminary data.</text>
</comment>
<keyword evidence="1" id="KW-0175">Coiled coil</keyword>
<evidence type="ECO:0000313" key="4">
    <source>
        <dbReference type="Proteomes" id="UP000570595"/>
    </source>
</evidence>
<dbReference type="AlphaFoldDB" id="A0A7J6MEA8"/>
<sequence>MQEGSERSSIGSSSGRMRAPHYRMAERIVMDRQDETVEVLKSISAHAPLPDHHLSEEIHAEGTRINGLYDEARQLEDAAAKRTRLFTEKLSRLEEELRQTILEATENSNMYEARIRTLEEEVSRLKALLMASERQSSELAGENAQLKEEVAGYKMEAESFNAKTHEHKAQIESITKLLEHEKARCKDLEMQITNLEELRAEERSRDIARIRELERALEAARRKAEELTERLNEPRYTEGPNVGTQADLADPQMVNECERLKNLLKRVSEGGYVDGFLSGVSGNRSGVCEFRLPVDWSSRPYAVEVEVSIDHSQWSAAGMLQLGDGSGKGCSPTDGDVPLDLLMIADRTGEEVAGHFIMSLSDRGLFTIRLQKNHHEWHLRVRLRYGSRVPQLERLLKAAGKDNSKLQADLASRRDLERALESARADCGVLAGERDSSREELREAKAALAAERDANERLEQGGAELEATAKSNIEAERRRGETLLREIDDPKRKQQGPYRAKSGSSGNDDGKYHGRGLKSVGASDDAEVKRLREEVEMLRRSSKSRPEHRHKAEVLSPTREGPAVASLPLAREGSSAPGDSTIYVLQSEIDRLRDELYSYESGWAPDLAALLADARHRATRAEMEVAELEAILKSRGISGLTPMLEGERRRADLAEAEVRRLKEEIRRSQVHSNEPKLTGVAVSFQEYGGGNYAMTRRADAAEEELRRLKREITRYQRSESPDLASALESEHRRAEKLEREVARMMDEIHRLRGTHSAAGGENPRAEYAEAELRQLREDFVGISDLGPPKTDPSQAVMMHREQLSAERTEGEIRRLQDELEAFEQGHKPDLARIIDQERERAARAEAEVRRLREEIRRHEVTHVSAEVGHGTSRSEVSGAEQADGEYSDIAPALDAERRRAERAEAEVLQLIEDLRAVQAGGSCPLGPILDDERHRAECAEVEVCRLQRELCELRNLNLSSGQPEGFDMVLHLQQHIQVLRNDLDKALRDRYEASRSLPV</sequence>
<feature type="coiled-coil region" evidence="1">
    <location>
        <begin position="94"/>
        <end position="230"/>
    </location>
</feature>